<feature type="domain" description="RNA polymerase sigma factor 70 region 4 type 2" evidence="1">
    <location>
        <begin position="68"/>
        <end position="120"/>
    </location>
</feature>
<reference evidence="2" key="1">
    <citation type="submission" date="2020-09" db="EMBL/GenBank/DDBJ databases">
        <title>New species isolated from human feces.</title>
        <authorList>
            <person name="Kitahara M."/>
            <person name="Shigeno Y."/>
            <person name="Shime M."/>
            <person name="Matsumoto Y."/>
            <person name="Nakamura S."/>
            <person name="Motooka D."/>
            <person name="Fukuoka S."/>
            <person name="Nishikawa H."/>
            <person name="Benno Y."/>
        </authorList>
    </citation>
    <scope>NUCLEOTIDE SEQUENCE</scope>
    <source>
        <strain evidence="2">MM35</strain>
    </source>
</reference>
<keyword evidence="3" id="KW-1185">Reference proteome</keyword>
<dbReference type="KEGG" id="vfa:MM35RIKEN_07920"/>
<dbReference type="EMBL" id="AP023415">
    <property type="protein sequence ID" value="BCK78600.1"/>
    <property type="molecule type" value="Genomic_DNA"/>
</dbReference>
<sequence>MYKKNNGSTEQEILQNQFSAYVKKAVHNRRIQFLTEKSRKFRFETPLFDLDYLLFDTTDIIQEITDHETVRQALRSIKENERRIVLERIIEEKSFGQLSDELGMSYKTVASLYYRAIKKLRRFMEEGESK</sequence>
<dbReference type="GO" id="GO:0003677">
    <property type="term" value="F:DNA binding"/>
    <property type="evidence" value="ECO:0007669"/>
    <property type="project" value="InterPro"/>
</dbReference>
<accession>A0A810PRN5</accession>
<dbReference type="GO" id="GO:0006352">
    <property type="term" value="P:DNA-templated transcription initiation"/>
    <property type="evidence" value="ECO:0007669"/>
    <property type="project" value="InterPro"/>
</dbReference>
<organism evidence="2 3">
    <name type="scientific">Vescimonas fastidiosa</name>
    <dbReference type="NCBI Taxonomy" id="2714353"/>
    <lineage>
        <taxon>Bacteria</taxon>
        <taxon>Bacillati</taxon>
        <taxon>Bacillota</taxon>
        <taxon>Clostridia</taxon>
        <taxon>Eubacteriales</taxon>
        <taxon>Oscillospiraceae</taxon>
        <taxon>Vescimonas</taxon>
    </lineage>
</organism>
<dbReference type="InterPro" id="IPR036388">
    <property type="entry name" value="WH-like_DNA-bd_sf"/>
</dbReference>
<protein>
    <recommendedName>
        <fullName evidence="1">RNA polymerase sigma factor 70 region 4 type 2 domain-containing protein</fullName>
    </recommendedName>
</protein>
<gene>
    <name evidence="2" type="ORF">MM35RIKEN_07920</name>
</gene>
<proteinExistence type="predicted"/>
<dbReference type="InterPro" id="IPR013324">
    <property type="entry name" value="RNA_pol_sigma_r3/r4-like"/>
</dbReference>
<evidence type="ECO:0000313" key="3">
    <source>
        <dbReference type="Proteomes" id="UP000681343"/>
    </source>
</evidence>
<dbReference type="Proteomes" id="UP000681343">
    <property type="component" value="Chromosome"/>
</dbReference>
<dbReference type="SUPFAM" id="SSF88659">
    <property type="entry name" value="Sigma3 and sigma4 domains of RNA polymerase sigma factors"/>
    <property type="match status" value="1"/>
</dbReference>
<dbReference type="GO" id="GO:0016987">
    <property type="term" value="F:sigma factor activity"/>
    <property type="evidence" value="ECO:0007669"/>
    <property type="project" value="InterPro"/>
</dbReference>
<dbReference type="AlphaFoldDB" id="A0A810PRN5"/>
<dbReference type="RefSeq" id="WP_022177420.1">
    <property type="nucleotide sequence ID" value="NZ_AP023415.1"/>
</dbReference>
<name>A0A810PRN5_9FIRM</name>
<dbReference type="Pfam" id="PF08281">
    <property type="entry name" value="Sigma70_r4_2"/>
    <property type="match status" value="1"/>
</dbReference>
<evidence type="ECO:0000259" key="1">
    <source>
        <dbReference type="Pfam" id="PF08281"/>
    </source>
</evidence>
<evidence type="ECO:0000313" key="2">
    <source>
        <dbReference type="EMBL" id="BCK78600.1"/>
    </source>
</evidence>
<dbReference type="InterPro" id="IPR013249">
    <property type="entry name" value="RNA_pol_sigma70_r4_t2"/>
</dbReference>
<dbReference type="Gene3D" id="1.10.10.10">
    <property type="entry name" value="Winged helix-like DNA-binding domain superfamily/Winged helix DNA-binding domain"/>
    <property type="match status" value="1"/>
</dbReference>